<dbReference type="Proteomes" id="UP001175228">
    <property type="component" value="Unassembled WGS sequence"/>
</dbReference>
<name>A0AA39QGE0_9AGAR</name>
<feature type="chain" id="PRO_5041399376" description="Glucanase" evidence="11">
    <location>
        <begin position="19"/>
        <end position="528"/>
    </location>
</feature>
<evidence type="ECO:0000256" key="5">
    <source>
        <dbReference type="ARBA" id="ARBA00023001"/>
    </source>
</evidence>
<keyword evidence="13" id="KW-1185">Reference proteome</keyword>
<evidence type="ECO:0000256" key="8">
    <source>
        <dbReference type="ARBA" id="ARBA00023326"/>
    </source>
</evidence>
<dbReference type="AlphaFoldDB" id="A0AA39QGE0"/>
<dbReference type="InterPro" id="IPR037019">
    <property type="entry name" value="Glyco_hydro_7_sf"/>
</dbReference>
<keyword evidence="8 9" id="KW-0624">Polysaccharide degradation</keyword>
<evidence type="ECO:0000256" key="6">
    <source>
        <dbReference type="ARBA" id="ARBA00023277"/>
    </source>
</evidence>
<feature type="signal peptide" evidence="11">
    <location>
        <begin position="1"/>
        <end position="18"/>
    </location>
</feature>
<evidence type="ECO:0000256" key="10">
    <source>
        <dbReference type="SAM" id="MobiDB-lite"/>
    </source>
</evidence>
<evidence type="ECO:0000313" key="12">
    <source>
        <dbReference type="EMBL" id="KAK0501590.1"/>
    </source>
</evidence>
<evidence type="ECO:0000256" key="7">
    <source>
        <dbReference type="ARBA" id="ARBA00023295"/>
    </source>
</evidence>
<dbReference type="EMBL" id="JAUEPU010000006">
    <property type="protein sequence ID" value="KAK0501590.1"/>
    <property type="molecule type" value="Genomic_DNA"/>
</dbReference>
<dbReference type="FunFam" id="2.70.100.10:FF:000001">
    <property type="entry name" value="Glucanase"/>
    <property type="match status" value="1"/>
</dbReference>
<evidence type="ECO:0000256" key="2">
    <source>
        <dbReference type="ARBA" id="ARBA00006044"/>
    </source>
</evidence>
<comment type="caution">
    <text evidence="12">The sequence shown here is derived from an EMBL/GenBank/DDBJ whole genome shotgun (WGS) entry which is preliminary data.</text>
</comment>
<dbReference type="PANTHER" id="PTHR33753">
    <property type="entry name" value="1,4-BETA-D-GLUCAN CELLOBIOHYDROLASE B"/>
    <property type="match status" value="1"/>
</dbReference>
<evidence type="ECO:0000256" key="1">
    <source>
        <dbReference type="ARBA" id="ARBA00001641"/>
    </source>
</evidence>
<keyword evidence="6" id="KW-0119">Carbohydrate metabolism</keyword>
<dbReference type="InterPro" id="IPR001722">
    <property type="entry name" value="Glyco_hydro_7"/>
</dbReference>
<protein>
    <recommendedName>
        <fullName evidence="9">Glucanase</fullName>
        <ecNumber evidence="9">3.2.1.-</ecNumber>
    </recommendedName>
</protein>
<dbReference type="SUPFAM" id="SSF49899">
    <property type="entry name" value="Concanavalin A-like lectins/glucanases"/>
    <property type="match status" value="1"/>
</dbReference>
<dbReference type="EC" id="3.2.1.-" evidence="9"/>
<reference evidence="12" key="1">
    <citation type="submission" date="2023-06" db="EMBL/GenBank/DDBJ databases">
        <authorList>
            <consortium name="Lawrence Berkeley National Laboratory"/>
            <person name="Ahrendt S."/>
            <person name="Sahu N."/>
            <person name="Indic B."/>
            <person name="Wong-Bajracharya J."/>
            <person name="Merenyi Z."/>
            <person name="Ke H.-M."/>
            <person name="Monk M."/>
            <person name="Kocsube S."/>
            <person name="Drula E."/>
            <person name="Lipzen A."/>
            <person name="Balint B."/>
            <person name="Henrissat B."/>
            <person name="Andreopoulos B."/>
            <person name="Martin F.M."/>
            <person name="Harder C.B."/>
            <person name="Rigling D."/>
            <person name="Ford K.L."/>
            <person name="Foster G.D."/>
            <person name="Pangilinan J."/>
            <person name="Papanicolaou A."/>
            <person name="Barry K."/>
            <person name="LaButti K."/>
            <person name="Viragh M."/>
            <person name="Koriabine M."/>
            <person name="Yan M."/>
            <person name="Riley R."/>
            <person name="Champramary S."/>
            <person name="Plett K.L."/>
            <person name="Tsai I.J."/>
            <person name="Slot J."/>
            <person name="Sipos G."/>
            <person name="Plett J."/>
            <person name="Nagy L.G."/>
            <person name="Grigoriev I.V."/>
        </authorList>
    </citation>
    <scope>NUCLEOTIDE SEQUENCE</scope>
    <source>
        <strain evidence="12">HWK02</strain>
    </source>
</reference>
<gene>
    <name evidence="12" type="ORF">EDD18DRAFT_741381</name>
</gene>
<keyword evidence="7 9" id="KW-0326">Glycosidase</keyword>
<evidence type="ECO:0000256" key="4">
    <source>
        <dbReference type="ARBA" id="ARBA00022801"/>
    </source>
</evidence>
<dbReference type="PANTHER" id="PTHR33753:SF2">
    <property type="entry name" value="GLYCOSIDE HYDROLASE FAMILY 7 PROTEIN"/>
    <property type="match status" value="1"/>
</dbReference>
<keyword evidence="3 11" id="KW-0732">Signal</keyword>
<organism evidence="12 13">
    <name type="scientific">Armillaria luteobubalina</name>
    <dbReference type="NCBI Taxonomy" id="153913"/>
    <lineage>
        <taxon>Eukaryota</taxon>
        <taxon>Fungi</taxon>
        <taxon>Dikarya</taxon>
        <taxon>Basidiomycota</taxon>
        <taxon>Agaricomycotina</taxon>
        <taxon>Agaricomycetes</taxon>
        <taxon>Agaricomycetidae</taxon>
        <taxon>Agaricales</taxon>
        <taxon>Marasmiineae</taxon>
        <taxon>Physalacriaceae</taxon>
        <taxon>Armillaria</taxon>
    </lineage>
</organism>
<proteinExistence type="inferred from homology"/>
<evidence type="ECO:0000256" key="11">
    <source>
        <dbReference type="SAM" id="SignalP"/>
    </source>
</evidence>
<dbReference type="CDD" id="cd07999">
    <property type="entry name" value="GH7_CBH_EG"/>
    <property type="match status" value="1"/>
</dbReference>
<dbReference type="Pfam" id="PF00840">
    <property type="entry name" value="Glyco_hydro_7"/>
    <property type="match status" value="1"/>
</dbReference>
<dbReference type="PRINTS" id="PR00734">
    <property type="entry name" value="GLHYDRLASE7"/>
</dbReference>
<dbReference type="Gene3D" id="2.70.100.10">
    <property type="entry name" value="Glycoside hydrolase, family 7, domain"/>
    <property type="match status" value="1"/>
</dbReference>
<dbReference type="GO" id="GO:0030245">
    <property type="term" value="P:cellulose catabolic process"/>
    <property type="evidence" value="ECO:0007669"/>
    <property type="project" value="UniProtKB-KW"/>
</dbReference>
<dbReference type="GO" id="GO:0016162">
    <property type="term" value="F:cellulose 1,4-beta-cellobiosidase activity"/>
    <property type="evidence" value="ECO:0007669"/>
    <property type="project" value="UniProtKB-EC"/>
</dbReference>
<feature type="region of interest" description="Disordered" evidence="10">
    <location>
        <begin position="413"/>
        <end position="436"/>
    </location>
</feature>
<sequence length="528" mass="56805">MFPKVALLSLALTAVVYGQQVGTLTAENHPSLQVSTCSAGGSCTTKSQSITLDSNWRWTHQVSSSTNCYTGNTWDASICPDPTTCASNCALDGADYAGTYGIATSGNALTLKFVTHGPYSTNIGSRVYLLDSTGSKYQMFNLKNQEFAFDVDMSGLPCGLNGALYFVQMDADGGMARFPTNKAGAKFGTGYCDTQCPQDIKFINGQANVLGWAPSPSDSNAGTGQFGSCCNEMDIWEANSQAAAVTPHVCSGINGQTECSGTQCGDGDQRANGFCDKDGCDFNSWRMGDQTFLGPGKTVNTNSKFTVVTQFLTSDNTTTGTLHEIRRLYVQNGQVIQNSKTTLPGISAYDSITDNFCADQKSLFGDANTFAAKGGLAAMGNAFNAGMALVMSIWDDHAVNMLWLDSDYPTTAPASQPGISRGPCSTTSGQPSQVESQSGNSQVIFSNIKTGPHWLYFLSLKIQKILNIHDYLYALFFSSNFHRPFYSITSLCLHNSFSFFLGWQARCFLLTFLSASVGRIFMTSVFNE</sequence>
<evidence type="ECO:0000256" key="3">
    <source>
        <dbReference type="ARBA" id="ARBA00022729"/>
    </source>
</evidence>
<comment type="similarity">
    <text evidence="2 9">Belongs to the glycosyl hydrolase 7 (cellulase C) family.</text>
</comment>
<keyword evidence="4 9" id="KW-0378">Hydrolase</keyword>
<comment type="catalytic activity">
    <reaction evidence="1">
        <text>Hydrolysis of (1-&gt;4)-beta-D-glucosidic linkages in cellulose and cellotetraose, releasing cellobiose from the non-reducing ends of the chains.</text>
        <dbReference type="EC" id="3.2.1.91"/>
    </reaction>
</comment>
<evidence type="ECO:0000313" key="13">
    <source>
        <dbReference type="Proteomes" id="UP001175228"/>
    </source>
</evidence>
<keyword evidence="5 9" id="KW-0136">Cellulose degradation</keyword>
<evidence type="ECO:0000256" key="9">
    <source>
        <dbReference type="RuleBase" id="RU361164"/>
    </source>
</evidence>
<dbReference type="InterPro" id="IPR013320">
    <property type="entry name" value="ConA-like_dom_sf"/>
</dbReference>
<accession>A0AA39QGE0</accession>